<name>A0AAV2DBY8_9ROSI</name>
<feature type="compositionally biased region" description="Polar residues" evidence="1">
    <location>
        <begin position="69"/>
        <end position="79"/>
    </location>
</feature>
<reference evidence="2 3" key="1">
    <citation type="submission" date="2024-04" db="EMBL/GenBank/DDBJ databases">
        <authorList>
            <person name="Fracassetti M."/>
        </authorList>
    </citation>
    <scope>NUCLEOTIDE SEQUENCE [LARGE SCALE GENOMIC DNA]</scope>
</reference>
<dbReference type="AlphaFoldDB" id="A0AAV2DBY8"/>
<evidence type="ECO:0000313" key="3">
    <source>
        <dbReference type="Proteomes" id="UP001497516"/>
    </source>
</evidence>
<evidence type="ECO:0000313" key="2">
    <source>
        <dbReference type="EMBL" id="CAL1370325.1"/>
    </source>
</evidence>
<gene>
    <name evidence="2" type="ORF">LTRI10_LOCUS12463</name>
</gene>
<organism evidence="2 3">
    <name type="scientific">Linum trigynum</name>
    <dbReference type="NCBI Taxonomy" id="586398"/>
    <lineage>
        <taxon>Eukaryota</taxon>
        <taxon>Viridiplantae</taxon>
        <taxon>Streptophyta</taxon>
        <taxon>Embryophyta</taxon>
        <taxon>Tracheophyta</taxon>
        <taxon>Spermatophyta</taxon>
        <taxon>Magnoliopsida</taxon>
        <taxon>eudicotyledons</taxon>
        <taxon>Gunneridae</taxon>
        <taxon>Pentapetalae</taxon>
        <taxon>rosids</taxon>
        <taxon>fabids</taxon>
        <taxon>Malpighiales</taxon>
        <taxon>Linaceae</taxon>
        <taxon>Linum</taxon>
    </lineage>
</organism>
<feature type="compositionally biased region" description="Basic and acidic residues" evidence="1">
    <location>
        <begin position="1"/>
        <end position="35"/>
    </location>
</feature>
<evidence type="ECO:0000256" key="1">
    <source>
        <dbReference type="SAM" id="MobiDB-lite"/>
    </source>
</evidence>
<proteinExistence type="predicted"/>
<feature type="region of interest" description="Disordered" evidence="1">
    <location>
        <begin position="1"/>
        <end position="86"/>
    </location>
</feature>
<keyword evidence="3" id="KW-1185">Reference proteome</keyword>
<protein>
    <submittedName>
        <fullName evidence="2">Uncharacterized protein</fullName>
    </submittedName>
</protein>
<accession>A0AAV2DBY8</accession>
<dbReference type="Proteomes" id="UP001497516">
    <property type="component" value="Chromosome 2"/>
</dbReference>
<sequence length="134" mass="14680">MEHRAGDCNGEEIPKKTRSLDLKSLYETEGSKEAPCKNLKRKGGVEDDDGDVKRNSKRKKSRKAVSINRLKTITANGTTPKKKEDSAYGDAICCGMFIKDHYHDHVCGSSPGLEKKKGSNSCIGQLGEEAIPKV</sequence>
<dbReference type="EMBL" id="OZ034815">
    <property type="protein sequence ID" value="CAL1370325.1"/>
    <property type="molecule type" value="Genomic_DNA"/>
</dbReference>